<feature type="compositionally biased region" description="Polar residues" evidence="1">
    <location>
        <begin position="98"/>
        <end position="116"/>
    </location>
</feature>
<organism evidence="3 4">
    <name type="scientific">Muricaecibacterium torontonense</name>
    <dbReference type="NCBI Taxonomy" id="3032871"/>
    <lineage>
        <taxon>Bacteria</taxon>
        <taxon>Bacillati</taxon>
        <taxon>Actinomycetota</taxon>
        <taxon>Coriobacteriia</taxon>
        <taxon>Coriobacteriales</taxon>
        <taxon>Atopobiaceae</taxon>
        <taxon>Muricaecibacterium</taxon>
    </lineage>
</organism>
<feature type="compositionally biased region" description="Basic residues" evidence="1">
    <location>
        <begin position="1"/>
        <end position="11"/>
    </location>
</feature>
<sequence>MSTRARSHSNRRSNDATLTFRPRSGPAPQAGSSRSANGRASGPEAEEAEEPLYEVEDYEESQVAGDESYSRGPAEPYRPEIQLTDDGPYMDASGYRKPSSTRFRPSGTLASTQLSQPYGRGASAQATGDLSQARRRLEAQGTRSQRASGRTSTQGSWFSVTVASLKERVSRQTKESGRPAAGRSAASARTGRATSAVGAKLGDDFKGVRTSRWGRSKGDEGSEAPKAPWQVRLRVPLAIMGICLVALAILYPPACDYYRARRNGEVYQAQLDAFNGLNEEEKARIRSLNTEQGIEDEARLHGYVRQGEQAVTVSGLPEEQDAGQAAPIPDDIKAEVLARTDPWYVQALDVLFGYKKGA</sequence>
<dbReference type="EMBL" id="SRYE01000002">
    <property type="protein sequence ID" value="TGY62602.1"/>
    <property type="molecule type" value="Genomic_DNA"/>
</dbReference>
<dbReference type="OrthoDB" id="3186693at2"/>
<comment type="caution">
    <text evidence="3">The sequence shown here is derived from an EMBL/GenBank/DDBJ whole genome shotgun (WGS) entry which is preliminary data.</text>
</comment>
<evidence type="ECO:0008006" key="5">
    <source>
        <dbReference type="Google" id="ProtNLM"/>
    </source>
</evidence>
<keyword evidence="2" id="KW-0812">Transmembrane</keyword>
<feature type="compositionally biased region" description="Low complexity" evidence="1">
    <location>
        <begin position="178"/>
        <end position="196"/>
    </location>
</feature>
<evidence type="ECO:0000256" key="2">
    <source>
        <dbReference type="SAM" id="Phobius"/>
    </source>
</evidence>
<feature type="region of interest" description="Disordered" evidence="1">
    <location>
        <begin position="168"/>
        <end position="196"/>
    </location>
</feature>
<dbReference type="AlphaFoldDB" id="A0A4S2F2J9"/>
<proteinExistence type="predicted"/>
<protein>
    <recommendedName>
        <fullName evidence="5">Septum formation initiator family protein</fullName>
    </recommendedName>
</protein>
<evidence type="ECO:0000256" key="1">
    <source>
        <dbReference type="SAM" id="MobiDB-lite"/>
    </source>
</evidence>
<keyword evidence="4" id="KW-1185">Reference proteome</keyword>
<gene>
    <name evidence="3" type="ORF">E5334_04105</name>
</gene>
<feature type="compositionally biased region" description="Low complexity" evidence="1">
    <location>
        <begin position="30"/>
        <end position="43"/>
    </location>
</feature>
<dbReference type="Proteomes" id="UP000310263">
    <property type="component" value="Unassembled WGS sequence"/>
</dbReference>
<feature type="compositionally biased region" description="Basic and acidic residues" evidence="1">
    <location>
        <begin position="168"/>
        <end position="177"/>
    </location>
</feature>
<name>A0A4S2F2J9_9ACTN</name>
<feature type="compositionally biased region" description="Acidic residues" evidence="1">
    <location>
        <begin position="44"/>
        <end position="60"/>
    </location>
</feature>
<accession>A0A4S2F2J9</accession>
<feature type="transmembrane region" description="Helical" evidence="2">
    <location>
        <begin position="235"/>
        <end position="254"/>
    </location>
</feature>
<evidence type="ECO:0000313" key="4">
    <source>
        <dbReference type="Proteomes" id="UP000310263"/>
    </source>
</evidence>
<keyword evidence="2" id="KW-0472">Membrane</keyword>
<feature type="compositionally biased region" description="Polar residues" evidence="1">
    <location>
        <begin position="141"/>
        <end position="155"/>
    </location>
</feature>
<feature type="region of interest" description="Disordered" evidence="1">
    <location>
        <begin position="1"/>
        <end position="155"/>
    </location>
</feature>
<evidence type="ECO:0000313" key="3">
    <source>
        <dbReference type="EMBL" id="TGY62602.1"/>
    </source>
</evidence>
<dbReference type="RefSeq" id="WP_136012332.1">
    <property type="nucleotide sequence ID" value="NZ_SRYE01000002.1"/>
</dbReference>
<keyword evidence="2" id="KW-1133">Transmembrane helix</keyword>
<reference evidence="3 4" key="1">
    <citation type="submission" date="2019-04" db="EMBL/GenBank/DDBJ databases">
        <title>Microbes associate with the intestines of laboratory mice.</title>
        <authorList>
            <person name="Navarre W."/>
            <person name="Wong E."/>
            <person name="Huang K."/>
            <person name="Tropini C."/>
            <person name="Ng K."/>
            <person name="Yu B."/>
        </authorList>
    </citation>
    <scope>NUCLEOTIDE SEQUENCE [LARGE SCALE GENOMIC DNA]</scope>
    <source>
        <strain evidence="3 4">NM07_P-09</strain>
    </source>
</reference>